<evidence type="ECO:0000259" key="9">
    <source>
        <dbReference type="PROSITE" id="PS50016"/>
    </source>
</evidence>
<dbReference type="PROSITE" id="PS50014">
    <property type="entry name" value="BROMODOMAIN_2"/>
    <property type="match status" value="1"/>
</dbReference>
<dbReference type="OMA" id="IRTENTW"/>
<evidence type="ECO:0000256" key="6">
    <source>
        <dbReference type="PROSITE-ProRule" id="PRU00146"/>
    </source>
</evidence>
<keyword evidence="1" id="KW-0479">Metal-binding</keyword>
<dbReference type="Pfam" id="PF00439">
    <property type="entry name" value="Bromodomain"/>
    <property type="match status" value="1"/>
</dbReference>
<dbReference type="Gene3D" id="3.30.40.10">
    <property type="entry name" value="Zinc/RING finger domain, C3HC4 (zinc finger)"/>
    <property type="match status" value="1"/>
</dbReference>
<dbReference type="Ensembl" id="ENSMODT00000042040.2">
    <property type="protein sequence ID" value="ENSMODP00000038934.2"/>
    <property type="gene ID" value="ENSMODG00000028863.2"/>
</dbReference>
<feature type="region of interest" description="Disordered" evidence="7">
    <location>
        <begin position="1"/>
        <end position="47"/>
    </location>
</feature>
<dbReference type="CDD" id="cd15541">
    <property type="entry name" value="PHD_TIF1_like"/>
    <property type="match status" value="1"/>
</dbReference>
<proteinExistence type="predicted"/>
<evidence type="ECO:0000259" key="10">
    <source>
        <dbReference type="PROSITE" id="PS50864"/>
    </source>
</evidence>
<dbReference type="GO" id="GO:0008270">
    <property type="term" value="F:zinc ion binding"/>
    <property type="evidence" value="ECO:0007669"/>
    <property type="project" value="UniProtKB-KW"/>
</dbReference>
<dbReference type="Bgee" id="ENSMODG00000028863">
    <property type="expression patterns" value="Expressed in blood and 18 other cell types or tissues"/>
</dbReference>
<dbReference type="InterPro" id="IPR001487">
    <property type="entry name" value="Bromodomain"/>
</dbReference>
<organism evidence="11 12">
    <name type="scientific">Monodelphis domestica</name>
    <name type="common">Gray short-tailed opossum</name>
    <dbReference type="NCBI Taxonomy" id="13616"/>
    <lineage>
        <taxon>Eukaryota</taxon>
        <taxon>Metazoa</taxon>
        <taxon>Chordata</taxon>
        <taxon>Craniata</taxon>
        <taxon>Vertebrata</taxon>
        <taxon>Euteleostomi</taxon>
        <taxon>Mammalia</taxon>
        <taxon>Metatheria</taxon>
        <taxon>Didelphimorphia</taxon>
        <taxon>Didelphidae</taxon>
        <taxon>Monodelphis</taxon>
    </lineage>
</organism>
<feature type="domain" description="Bromo" evidence="8">
    <location>
        <begin position="409"/>
        <end position="457"/>
    </location>
</feature>
<keyword evidence="2 6" id="KW-0863">Zinc-finger</keyword>
<reference evidence="11 12" key="1">
    <citation type="journal article" date="2007" name="Nature">
        <title>Genome of the marsupial Monodelphis domestica reveals innovation in non-coding sequences.</title>
        <authorList>
            <person name="Mikkelsen T.S."/>
            <person name="Wakefield M.J."/>
            <person name="Aken B."/>
            <person name="Amemiya C.T."/>
            <person name="Chang J.L."/>
            <person name="Duke S."/>
            <person name="Garber M."/>
            <person name="Gentles A.J."/>
            <person name="Goodstadt L."/>
            <person name="Heger A."/>
            <person name="Jurka J."/>
            <person name="Kamal M."/>
            <person name="Mauceli E."/>
            <person name="Searle S.M."/>
            <person name="Sharpe T."/>
            <person name="Baker M.L."/>
            <person name="Batzer M.A."/>
            <person name="Benos P.V."/>
            <person name="Belov K."/>
            <person name="Clamp M."/>
            <person name="Cook A."/>
            <person name="Cuff J."/>
            <person name="Das R."/>
            <person name="Davidow L."/>
            <person name="Deakin J.E."/>
            <person name="Fazzari M.J."/>
            <person name="Glass J.L."/>
            <person name="Grabherr M."/>
            <person name="Greally J.M."/>
            <person name="Gu W."/>
            <person name="Hore T.A."/>
            <person name="Huttley G.A."/>
            <person name="Kleber M."/>
            <person name="Jirtle R.L."/>
            <person name="Koina E."/>
            <person name="Lee J.T."/>
            <person name="Mahony S."/>
            <person name="Marra M.A."/>
            <person name="Miller R.D."/>
            <person name="Nicholls R.D."/>
            <person name="Oda M."/>
            <person name="Papenfuss A.T."/>
            <person name="Parra Z.E."/>
            <person name="Pollock D.D."/>
            <person name="Ray D.A."/>
            <person name="Schein J.E."/>
            <person name="Speed T.P."/>
            <person name="Thompson K."/>
            <person name="VandeBerg J.L."/>
            <person name="Wade C.M."/>
            <person name="Walker J.A."/>
            <person name="Waters P.D."/>
            <person name="Webber C."/>
            <person name="Weidman J.R."/>
            <person name="Xie X."/>
            <person name="Zody M.C."/>
            <person name="Baldwin J."/>
            <person name="Abdouelleil A."/>
            <person name="Abdulkadir J."/>
            <person name="Abebe A."/>
            <person name="Abera B."/>
            <person name="Abreu J."/>
            <person name="Acer S.C."/>
            <person name="Aftuck L."/>
            <person name="Alexander A."/>
            <person name="An P."/>
            <person name="Anderson E."/>
            <person name="Anderson S."/>
            <person name="Arachi H."/>
            <person name="Azer M."/>
            <person name="Bachantsang P."/>
            <person name="Barry A."/>
            <person name="Bayul T."/>
            <person name="Berlin A."/>
            <person name="Bessette D."/>
            <person name="Bloom T."/>
            <person name="Bloom T."/>
            <person name="Boguslavskiy L."/>
            <person name="Bonnet C."/>
            <person name="Boukhgalter B."/>
            <person name="Bourzgui I."/>
            <person name="Brown A."/>
            <person name="Cahill P."/>
            <person name="Channer S."/>
            <person name="Cheshatsang Y."/>
            <person name="Chuda L."/>
            <person name="Citroen M."/>
            <person name="Collymore A."/>
            <person name="Cooke P."/>
            <person name="Costello M."/>
            <person name="D'Aco K."/>
            <person name="Daza R."/>
            <person name="De Haan G."/>
            <person name="DeGray S."/>
            <person name="DeMaso C."/>
            <person name="Dhargay N."/>
            <person name="Dooley K."/>
            <person name="Dooley E."/>
            <person name="Doricent M."/>
            <person name="Dorje P."/>
            <person name="Dorjee K."/>
            <person name="Dupes A."/>
            <person name="Elong R."/>
            <person name="Falk J."/>
            <person name="Farina A."/>
            <person name="Faro S."/>
            <person name="Ferguson D."/>
            <person name="Fisher S."/>
            <person name="Foley C.D."/>
            <person name="Franke A."/>
            <person name="Friedrich D."/>
            <person name="Gadbois L."/>
            <person name="Gearin G."/>
            <person name="Gearin C.R."/>
            <person name="Giannoukos G."/>
            <person name="Goode T."/>
            <person name="Graham J."/>
            <person name="Grandbois E."/>
            <person name="Grewal S."/>
            <person name="Gyaltsen K."/>
            <person name="Hafez N."/>
            <person name="Hagos B."/>
            <person name="Hall J."/>
            <person name="Henson C."/>
            <person name="Hollinger A."/>
            <person name="Honan T."/>
            <person name="Huard M.D."/>
            <person name="Hughes L."/>
            <person name="Hurhula B."/>
            <person name="Husby M.E."/>
            <person name="Kamat A."/>
            <person name="Kanga B."/>
            <person name="Kashin S."/>
            <person name="Khazanovich D."/>
            <person name="Kisner P."/>
            <person name="Lance K."/>
            <person name="Lara M."/>
            <person name="Lee W."/>
            <person name="Lennon N."/>
            <person name="Letendre F."/>
            <person name="LeVine R."/>
            <person name="Lipovsky A."/>
            <person name="Liu X."/>
            <person name="Liu J."/>
            <person name="Liu S."/>
            <person name="Lokyitsang T."/>
            <person name="Lokyitsang Y."/>
            <person name="Lubonja R."/>
            <person name="Lui A."/>
            <person name="MacDonald P."/>
            <person name="Magnisalis V."/>
            <person name="Maru K."/>
            <person name="Matthews C."/>
            <person name="McCusker W."/>
            <person name="McDonough S."/>
            <person name="Mehta T."/>
            <person name="Meldrim J."/>
            <person name="Meneus L."/>
            <person name="Mihai O."/>
            <person name="Mihalev A."/>
            <person name="Mihova T."/>
            <person name="Mittelman R."/>
            <person name="Mlenga V."/>
            <person name="Montmayeur A."/>
            <person name="Mulrain L."/>
            <person name="Navidi A."/>
            <person name="Naylor J."/>
            <person name="Negash T."/>
            <person name="Nguyen T."/>
            <person name="Nguyen N."/>
            <person name="Nicol R."/>
            <person name="Norbu C."/>
            <person name="Norbu N."/>
            <person name="Novod N."/>
            <person name="O'Neill B."/>
            <person name="Osman S."/>
            <person name="Markiewicz E."/>
            <person name="Oyono O.L."/>
            <person name="Patti C."/>
            <person name="Phunkhang P."/>
            <person name="Pierre F."/>
            <person name="Priest M."/>
            <person name="Raghuraman S."/>
            <person name="Rege F."/>
            <person name="Reyes R."/>
            <person name="Rise C."/>
            <person name="Rogov P."/>
            <person name="Ross K."/>
            <person name="Ryan E."/>
            <person name="Settipalli S."/>
            <person name="Shea T."/>
            <person name="Sherpa N."/>
            <person name="Shi L."/>
            <person name="Shih D."/>
            <person name="Sparrow T."/>
            <person name="Spaulding J."/>
            <person name="Stalker J."/>
            <person name="Stange-Thomann N."/>
            <person name="Stavropoulos S."/>
            <person name="Stone C."/>
            <person name="Strader C."/>
            <person name="Tesfaye S."/>
            <person name="Thomson T."/>
            <person name="Thoulutsang Y."/>
            <person name="Thoulutsang D."/>
            <person name="Topham K."/>
            <person name="Topping I."/>
            <person name="Tsamla T."/>
            <person name="Vassiliev H."/>
            <person name="Vo A."/>
            <person name="Wangchuk T."/>
            <person name="Wangdi T."/>
            <person name="Weiand M."/>
            <person name="Wilkinson J."/>
            <person name="Wilson A."/>
            <person name="Yadav S."/>
            <person name="Young G."/>
            <person name="Yu Q."/>
            <person name="Zembek L."/>
            <person name="Zhong D."/>
            <person name="Zimmer A."/>
            <person name="Zwirko Z."/>
            <person name="Jaffe D.B."/>
            <person name="Alvarez P."/>
            <person name="Brockman W."/>
            <person name="Butler J."/>
            <person name="Chin C."/>
            <person name="Gnerre S."/>
            <person name="MacCallum I."/>
            <person name="Graves J.A."/>
            <person name="Ponting C.P."/>
            <person name="Breen M."/>
            <person name="Samollow P.B."/>
            <person name="Lander E.S."/>
            <person name="Lindblad-Toh K."/>
        </authorList>
    </citation>
    <scope>NUCLEOTIDE SEQUENCE [LARGE SCALE GENOMIC DNA]</scope>
</reference>
<evidence type="ECO:0000256" key="2">
    <source>
        <dbReference type="ARBA" id="ARBA00022771"/>
    </source>
</evidence>
<evidence type="ECO:0000256" key="1">
    <source>
        <dbReference type="ARBA" id="ARBA00022723"/>
    </source>
</evidence>
<evidence type="ECO:0000313" key="11">
    <source>
        <dbReference type="Ensembl" id="ENSMODP00000038934.2"/>
    </source>
</evidence>
<dbReference type="GO" id="GO:0006357">
    <property type="term" value="P:regulation of transcription by RNA polymerase II"/>
    <property type="evidence" value="ECO:0000318"/>
    <property type="project" value="GO_Central"/>
</dbReference>
<dbReference type="GO" id="GO:0000981">
    <property type="term" value="F:DNA-binding transcription factor activity, RNA polymerase II-specific"/>
    <property type="evidence" value="ECO:0000318"/>
    <property type="project" value="GO_Central"/>
</dbReference>
<dbReference type="InterPro" id="IPR000770">
    <property type="entry name" value="SAND_dom"/>
</dbReference>
<dbReference type="STRING" id="13616.ENSMODP00000038934"/>
<evidence type="ECO:0000259" key="8">
    <source>
        <dbReference type="PROSITE" id="PS50014"/>
    </source>
</evidence>
<evidence type="ECO:0000313" key="12">
    <source>
        <dbReference type="Proteomes" id="UP000002280"/>
    </source>
</evidence>
<dbReference type="SUPFAM" id="SSF47370">
    <property type="entry name" value="Bromodomain"/>
    <property type="match status" value="1"/>
</dbReference>
<dbReference type="PROSITE" id="PS50016">
    <property type="entry name" value="ZF_PHD_2"/>
    <property type="match status" value="1"/>
</dbReference>
<dbReference type="Pfam" id="PF01342">
    <property type="entry name" value="SAND"/>
    <property type="match status" value="2"/>
</dbReference>
<dbReference type="Proteomes" id="UP000002280">
    <property type="component" value="Chromosome 2"/>
</dbReference>
<dbReference type="SMART" id="SM00297">
    <property type="entry name" value="BROMO"/>
    <property type="match status" value="1"/>
</dbReference>
<dbReference type="PANTHER" id="PTHR46386:SF1">
    <property type="entry name" value="NUCLEAR BODY PROTEIN SP140-LIKE PROTEIN"/>
    <property type="match status" value="1"/>
</dbReference>
<name>K7DZI3_MONDO</name>
<keyword evidence="4 5" id="KW-0103">Bromodomain</keyword>
<dbReference type="FunCoup" id="K7DZI3">
    <property type="interactions" value="1296"/>
</dbReference>
<feature type="domain" description="SAND" evidence="10">
    <location>
        <begin position="218"/>
        <end position="288"/>
    </location>
</feature>
<evidence type="ECO:0000256" key="7">
    <source>
        <dbReference type="SAM" id="MobiDB-lite"/>
    </source>
</evidence>
<dbReference type="SMART" id="SM00249">
    <property type="entry name" value="PHD"/>
    <property type="match status" value="1"/>
</dbReference>
<sequence>MFSLDEEASNVSTSQSSNKDAENNNVPSKVGRKRKPRAPRKQVSWVRKRGPRKVLGPKVNYHLPELPVTCRDATGTLHKNKFKKSSSEKCIQIEDGTWLTVSEFEIKGGRRLSKNWKKSILCGGYTLHYLIQKKILPKPPRKYVRRKKNASEPGPKRRYIRRKENASEPGSKRTYIRRTEVAGKPHSSLSQLSVRSPVTVSLANRPKYLARLRVTDCISVKCQKSTGILYKKRFASVYRGKCILTETQWCTPAEFLCPDSEMDLVSWTHNIFTGSLSLQTLIENEILKLHADSCACTICKGDYPFPENSDDCFVCAEEGYLFCCDSCPKSFHENCHIPTIPENCAEFICTFCIIKKNKAMRAQQSIRYQEESQVIKHPMNIEHQMKCEFLLLRMYCRMESVPFTKDPCQQIKNYSKQIRNPMWLDQVKERLSNETYNIVEGFVLDVRQIFYNCKKFNKVSGTACSPVTCSLPVASSHLPFSYYLLRLLNA</sequence>
<dbReference type="eggNOG" id="KOG2177">
    <property type="taxonomic scope" value="Eukaryota"/>
</dbReference>
<evidence type="ECO:0000256" key="3">
    <source>
        <dbReference type="ARBA" id="ARBA00022833"/>
    </source>
</evidence>
<dbReference type="InParanoid" id="K7DZI3"/>
<dbReference type="InterPro" id="IPR019787">
    <property type="entry name" value="Znf_PHD-finger"/>
</dbReference>
<dbReference type="InterPro" id="IPR011011">
    <property type="entry name" value="Znf_FYVE_PHD"/>
</dbReference>
<dbReference type="Gene3D" id="1.20.920.10">
    <property type="entry name" value="Bromodomain-like"/>
    <property type="match status" value="1"/>
</dbReference>
<dbReference type="InterPro" id="IPR001965">
    <property type="entry name" value="Znf_PHD"/>
</dbReference>
<accession>K7DZI3</accession>
<reference evidence="11" key="3">
    <citation type="submission" date="2025-09" db="UniProtKB">
        <authorList>
            <consortium name="Ensembl"/>
        </authorList>
    </citation>
    <scope>IDENTIFICATION</scope>
</reference>
<dbReference type="InterPro" id="IPR036427">
    <property type="entry name" value="Bromodomain-like_sf"/>
</dbReference>
<dbReference type="SMART" id="SM00258">
    <property type="entry name" value="SAND"/>
    <property type="match status" value="2"/>
</dbReference>
<dbReference type="PANTHER" id="PTHR46386">
    <property type="entry name" value="NUCLEAR BODY PROTEIN SP140"/>
    <property type="match status" value="1"/>
</dbReference>
<dbReference type="InterPro" id="IPR010919">
    <property type="entry name" value="SAND-like_dom_sf"/>
</dbReference>
<evidence type="ECO:0008006" key="13">
    <source>
        <dbReference type="Google" id="ProtNLM"/>
    </source>
</evidence>
<keyword evidence="12" id="KW-1185">Reference proteome</keyword>
<evidence type="ECO:0000256" key="4">
    <source>
        <dbReference type="ARBA" id="ARBA00023117"/>
    </source>
</evidence>
<dbReference type="SUPFAM" id="SSF63763">
    <property type="entry name" value="SAND domain-like"/>
    <property type="match status" value="2"/>
</dbReference>
<feature type="domain" description="PHD-type" evidence="9">
    <location>
        <begin position="309"/>
        <end position="355"/>
    </location>
</feature>
<feature type="region of interest" description="Disordered" evidence="7">
    <location>
        <begin position="142"/>
        <end position="173"/>
    </location>
</feature>
<reference evidence="11" key="2">
    <citation type="submission" date="2025-08" db="UniProtKB">
        <authorList>
            <consortium name="Ensembl"/>
        </authorList>
    </citation>
    <scope>IDENTIFICATION</scope>
</reference>
<protein>
    <recommendedName>
        <fullName evidence="13">SP110 nuclear body protein</fullName>
    </recommendedName>
</protein>
<evidence type="ECO:0000256" key="5">
    <source>
        <dbReference type="PROSITE-ProRule" id="PRU00035"/>
    </source>
</evidence>
<feature type="compositionally biased region" description="Basic residues" evidence="7">
    <location>
        <begin position="30"/>
        <end position="47"/>
    </location>
</feature>
<feature type="compositionally biased region" description="Polar residues" evidence="7">
    <location>
        <begin position="9"/>
        <end position="27"/>
    </location>
</feature>
<dbReference type="GO" id="GO:0005634">
    <property type="term" value="C:nucleus"/>
    <property type="evidence" value="ECO:0000318"/>
    <property type="project" value="GO_Central"/>
</dbReference>
<dbReference type="GO" id="GO:0003677">
    <property type="term" value="F:DNA binding"/>
    <property type="evidence" value="ECO:0007669"/>
    <property type="project" value="InterPro"/>
</dbReference>
<dbReference type="PRINTS" id="PR00503">
    <property type="entry name" value="BROMODOMAIN"/>
</dbReference>
<feature type="domain" description="SAND" evidence="10">
    <location>
        <begin position="56"/>
        <end position="137"/>
    </location>
</feature>
<dbReference type="AlphaFoldDB" id="K7DZI3"/>
<dbReference type="GeneTree" id="ENSGT00940000162129"/>
<dbReference type="InterPro" id="IPR013083">
    <property type="entry name" value="Znf_RING/FYVE/PHD"/>
</dbReference>
<dbReference type="Gene3D" id="3.10.390.10">
    <property type="entry name" value="SAND domain-like"/>
    <property type="match status" value="2"/>
</dbReference>
<keyword evidence="3" id="KW-0862">Zinc</keyword>
<dbReference type="PROSITE" id="PS50864">
    <property type="entry name" value="SAND"/>
    <property type="match status" value="2"/>
</dbReference>
<dbReference type="InterPro" id="IPR043563">
    <property type="entry name" value="Sp110/Sp140/Sp140L-like"/>
</dbReference>
<dbReference type="SUPFAM" id="SSF57903">
    <property type="entry name" value="FYVE/PHD zinc finger"/>
    <property type="match status" value="1"/>
</dbReference>
<dbReference type="HOGENOM" id="CLU_421476_0_0_1"/>